<keyword evidence="3" id="KW-1185">Reference proteome</keyword>
<dbReference type="Proteomes" id="UP000291343">
    <property type="component" value="Unassembled WGS sequence"/>
</dbReference>
<dbReference type="EMBL" id="QKKF02022344">
    <property type="protein sequence ID" value="RZF38406.1"/>
    <property type="molecule type" value="Genomic_DNA"/>
</dbReference>
<keyword evidence="1" id="KW-0732">Signal</keyword>
<protein>
    <submittedName>
        <fullName evidence="2">Uncharacterized protein</fullName>
    </submittedName>
</protein>
<evidence type="ECO:0000313" key="3">
    <source>
        <dbReference type="Proteomes" id="UP000291343"/>
    </source>
</evidence>
<dbReference type="InParanoid" id="A0A482WYS5"/>
<proteinExistence type="predicted"/>
<gene>
    <name evidence="2" type="ORF">LSTR_LSTR006532</name>
</gene>
<organism evidence="2 3">
    <name type="scientific">Laodelphax striatellus</name>
    <name type="common">Small brown planthopper</name>
    <name type="synonym">Delphax striatella</name>
    <dbReference type="NCBI Taxonomy" id="195883"/>
    <lineage>
        <taxon>Eukaryota</taxon>
        <taxon>Metazoa</taxon>
        <taxon>Ecdysozoa</taxon>
        <taxon>Arthropoda</taxon>
        <taxon>Hexapoda</taxon>
        <taxon>Insecta</taxon>
        <taxon>Pterygota</taxon>
        <taxon>Neoptera</taxon>
        <taxon>Paraneoptera</taxon>
        <taxon>Hemiptera</taxon>
        <taxon>Auchenorrhyncha</taxon>
        <taxon>Fulgoroidea</taxon>
        <taxon>Delphacidae</taxon>
        <taxon>Criomorphinae</taxon>
        <taxon>Laodelphax</taxon>
    </lineage>
</organism>
<dbReference type="AlphaFoldDB" id="A0A482WYS5"/>
<feature type="chain" id="PRO_5019780889" evidence="1">
    <location>
        <begin position="25"/>
        <end position="260"/>
    </location>
</feature>
<accession>A0A482WYS5</accession>
<feature type="signal peptide" evidence="1">
    <location>
        <begin position="1"/>
        <end position="24"/>
    </location>
</feature>
<reference evidence="2 3" key="1">
    <citation type="journal article" date="2017" name="Gigascience">
        <title>Genome sequence of the small brown planthopper, Laodelphax striatellus.</title>
        <authorList>
            <person name="Zhu J."/>
            <person name="Jiang F."/>
            <person name="Wang X."/>
            <person name="Yang P."/>
            <person name="Bao Y."/>
            <person name="Zhao W."/>
            <person name="Wang W."/>
            <person name="Lu H."/>
            <person name="Wang Q."/>
            <person name="Cui N."/>
            <person name="Li J."/>
            <person name="Chen X."/>
            <person name="Luo L."/>
            <person name="Yu J."/>
            <person name="Kang L."/>
            <person name="Cui F."/>
        </authorList>
    </citation>
    <scope>NUCLEOTIDE SEQUENCE [LARGE SCALE GENOMIC DNA]</scope>
    <source>
        <strain evidence="2">Lst14</strain>
    </source>
</reference>
<sequence length="260" mass="31090">MLKFCTVLIVILFVTNFLSTPTHGILEKIFGQQQPIIEKPKTKEYAFFVVNDKYQDRKTSAQKWIIPFSGMRFVSTKMLWNRFVADYYAKMNKNIASITPVEKDDRIFRKEIYNQLIDYILLYYYDPDYSTFRSSQIVAQLTSVRDKACWFYYDQFDFLNKCLQRFFIPNKVTSDGYRQFSDFPEIAKYDPSAFDGKLLFSQYYGLLTQGIQIPNVEDSRLWFIRDEPPYYYIFNATDFNFPRALNLNQFEKAKLIYETD</sequence>
<comment type="caution">
    <text evidence="2">The sequence shown here is derived from an EMBL/GenBank/DDBJ whole genome shotgun (WGS) entry which is preliminary data.</text>
</comment>
<evidence type="ECO:0000256" key="1">
    <source>
        <dbReference type="SAM" id="SignalP"/>
    </source>
</evidence>
<evidence type="ECO:0000313" key="2">
    <source>
        <dbReference type="EMBL" id="RZF38406.1"/>
    </source>
</evidence>
<name>A0A482WYS5_LAOST</name>